<name>A0AC61DC39_9FIRM</name>
<keyword evidence="2" id="KW-1185">Reference proteome</keyword>
<sequence>MNKRIYWLDWLRGIAIIFMIIYHMIYQRVIWFSLSPDVLALPLVRFFQLGAQLLFISISGISCSFSKSNWKRGGICLGYGLIITLVTSTFFPEERIVFGILHFLGTAIILYSLIKPLVVRVQPYLGSFLCLLTFSLLYPFIYKGYYIKYMVQNTWVQHLWEKGSFNVLGFPSLTFGSADYFPLIPWFFLFLSGTFIGLVLKERPRQNKVPRYPLPVLTFMGKHSLLIYLLHIPAILGLFFIFDLLLP</sequence>
<accession>A0AC61DC39</accession>
<gene>
    <name evidence="1" type="ORF">CS063_10600</name>
</gene>
<evidence type="ECO:0000313" key="2">
    <source>
        <dbReference type="Proteomes" id="UP000224460"/>
    </source>
</evidence>
<protein>
    <submittedName>
        <fullName evidence="1">Uncharacterized protein</fullName>
    </submittedName>
</protein>
<dbReference type="EMBL" id="PEDL01000011">
    <property type="protein sequence ID" value="PHV70333.1"/>
    <property type="molecule type" value="Genomic_DNA"/>
</dbReference>
<proteinExistence type="predicted"/>
<dbReference type="Proteomes" id="UP000224460">
    <property type="component" value="Unassembled WGS sequence"/>
</dbReference>
<organism evidence="1 2">
    <name type="scientific">Sporanaerobium hydrogeniformans</name>
    <dbReference type="NCBI Taxonomy" id="3072179"/>
    <lineage>
        <taxon>Bacteria</taxon>
        <taxon>Bacillati</taxon>
        <taxon>Bacillota</taxon>
        <taxon>Clostridia</taxon>
        <taxon>Lachnospirales</taxon>
        <taxon>Lachnospiraceae</taxon>
        <taxon>Sporanaerobium</taxon>
    </lineage>
</organism>
<comment type="caution">
    <text evidence="1">The sequence shown here is derived from an EMBL/GenBank/DDBJ whole genome shotgun (WGS) entry which is preliminary data.</text>
</comment>
<reference evidence="1" key="1">
    <citation type="submission" date="2017-10" db="EMBL/GenBank/DDBJ databases">
        <title>Genome sequence of cellulolytic Lachnospiraceae bacterium XHS1971 isolated from hotspring sediment.</title>
        <authorList>
            <person name="Vasudevan G."/>
            <person name="Joshi A.J."/>
            <person name="Hivarkar S."/>
            <person name="Lanjekar V.B."/>
            <person name="Dhakephalkar P.K."/>
            <person name="Dagar S."/>
        </authorList>
    </citation>
    <scope>NUCLEOTIDE SEQUENCE</scope>
    <source>
        <strain evidence="1">XHS1971</strain>
    </source>
</reference>
<evidence type="ECO:0000313" key="1">
    <source>
        <dbReference type="EMBL" id="PHV70333.1"/>
    </source>
</evidence>